<dbReference type="Gene3D" id="2.120.10.30">
    <property type="entry name" value="TolB, C-terminal domain"/>
    <property type="match status" value="1"/>
</dbReference>
<dbReference type="EMBL" id="JBHMFC010000021">
    <property type="protein sequence ID" value="MFB9056511.1"/>
    <property type="molecule type" value="Genomic_DNA"/>
</dbReference>
<protein>
    <submittedName>
        <fullName evidence="2">Phytase</fullName>
    </submittedName>
</protein>
<sequence length="362" mass="40574">MKTLLYKFLAFGFVITTLIACKDNLNKPDLNALKPTIVTEQTPNDTDDPAIWIHPTDPSQSLVIGTDKDVDGGIYAYNLEGEIVNKVLNLKRPNNVDIAYGFAYGDQKIDIAVVSERKANSIRVFRLPDLLPIDNGGIKVFENEIEKEHDEPMGVALYSKDTDSVRKTYAIVGRKSGPLENYLWQYELYTDNDTIVKGNKVRSFGTYSGKKEIEAIAVDNELGYVYYADETAGVRKYYADPSLDNNTELSFFAQNDAQRDHEGIAIYKTGKSTGYVLVSDQQANKFLIYPREGSLESKHDHKLITSVSVSTIECDGAELTHVNLGKQFPSGMLVAMTNGKAFQYYDWRLIQDEIDKVLSSVK</sequence>
<dbReference type="PROSITE" id="PS51662">
    <property type="entry name" value="BP_PHYTASE"/>
    <property type="match status" value="1"/>
</dbReference>
<reference evidence="2 3" key="1">
    <citation type="submission" date="2024-09" db="EMBL/GenBank/DDBJ databases">
        <authorList>
            <person name="Sun Q."/>
            <person name="Mori K."/>
        </authorList>
    </citation>
    <scope>NUCLEOTIDE SEQUENCE [LARGE SCALE GENOMIC DNA]</scope>
    <source>
        <strain evidence="2 3">CECT 8622</strain>
    </source>
</reference>
<comment type="caution">
    <text evidence="2">The sequence shown here is derived from an EMBL/GenBank/DDBJ whole genome shotgun (WGS) entry which is preliminary data.</text>
</comment>
<dbReference type="Proteomes" id="UP001589585">
    <property type="component" value="Unassembled WGS sequence"/>
</dbReference>
<evidence type="ECO:0000259" key="1">
    <source>
        <dbReference type="PROSITE" id="PS51662"/>
    </source>
</evidence>
<dbReference type="InterPro" id="IPR011042">
    <property type="entry name" value="6-blade_b-propeller_TolB-like"/>
</dbReference>
<gene>
    <name evidence="2" type="ORF">ACFFU9_07100</name>
</gene>
<organism evidence="2 3">
    <name type="scientific">Mariniflexile ostreae</name>
    <dbReference type="NCBI Taxonomy" id="1520892"/>
    <lineage>
        <taxon>Bacteria</taxon>
        <taxon>Pseudomonadati</taxon>
        <taxon>Bacteroidota</taxon>
        <taxon>Flavobacteriia</taxon>
        <taxon>Flavobacteriales</taxon>
        <taxon>Flavobacteriaceae</taxon>
        <taxon>Mariniflexile</taxon>
    </lineage>
</organism>
<proteinExistence type="predicted"/>
<dbReference type="PROSITE" id="PS51257">
    <property type="entry name" value="PROKAR_LIPOPROTEIN"/>
    <property type="match status" value="1"/>
</dbReference>
<feature type="domain" description="BPP" evidence="1">
    <location>
        <begin position="23"/>
        <end position="354"/>
    </location>
</feature>
<keyword evidence="3" id="KW-1185">Reference proteome</keyword>
<dbReference type="SUPFAM" id="SSF50956">
    <property type="entry name" value="Thermostable phytase (3-phytase)"/>
    <property type="match status" value="1"/>
</dbReference>
<dbReference type="Pfam" id="PF02333">
    <property type="entry name" value="Phytase"/>
    <property type="match status" value="1"/>
</dbReference>
<evidence type="ECO:0000313" key="3">
    <source>
        <dbReference type="Proteomes" id="UP001589585"/>
    </source>
</evidence>
<name>A0ABV5FAR7_9FLAO</name>
<evidence type="ECO:0000313" key="2">
    <source>
        <dbReference type="EMBL" id="MFB9056511.1"/>
    </source>
</evidence>
<dbReference type="InterPro" id="IPR003431">
    <property type="entry name" value="B-propeller_Phytase"/>
</dbReference>
<accession>A0ABV5FAR7</accession>
<dbReference type="RefSeq" id="WP_379860697.1">
    <property type="nucleotide sequence ID" value="NZ_JBHMFC010000021.1"/>
</dbReference>